<comment type="pathway">
    <text evidence="2 11">Cofactor biosynthesis; NAD(+) biosynthesis; deamido-NAD(+) from nicotinate D-ribonucleotide: step 1/1.</text>
</comment>
<name>B8EQG9_METSB</name>
<dbReference type="RefSeq" id="WP_012592251.1">
    <property type="nucleotide sequence ID" value="NC_011666.1"/>
</dbReference>
<dbReference type="InterPro" id="IPR014729">
    <property type="entry name" value="Rossmann-like_a/b/a_fold"/>
</dbReference>
<dbReference type="NCBIfam" id="TIGR00482">
    <property type="entry name" value="nicotinate (nicotinamide) nucleotide adenylyltransferase"/>
    <property type="match status" value="1"/>
</dbReference>
<dbReference type="Proteomes" id="UP000002257">
    <property type="component" value="Chromosome"/>
</dbReference>
<dbReference type="CDD" id="cd02165">
    <property type="entry name" value="NMNAT"/>
    <property type="match status" value="1"/>
</dbReference>
<dbReference type="EMBL" id="CP001280">
    <property type="protein sequence ID" value="ACK52182.1"/>
    <property type="molecule type" value="Genomic_DNA"/>
</dbReference>
<dbReference type="UniPathway" id="UPA00253">
    <property type="reaction ID" value="UER00332"/>
</dbReference>
<comment type="catalytic activity">
    <reaction evidence="10 11">
        <text>nicotinate beta-D-ribonucleotide + ATP + H(+) = deamido-NAD(+) + diphosphate</text>
        <dbReference type="Rhea" id="RHEA:22860"/>
        <dbReference type="ChEBI" id="CHEBI:15378"/>
        <dbReference type="ChEBI" id="CHEBI:30616"/>
        <dbReference type="ChEBI" id="CHEBI:33019"/>
        <dbReference type="ChEBI" id="CHEBI:57502"/>
        <dbReference type="ChEBI" id="CHEBI:58437"/>
        <dbReference type="EC" id="2.7.7.18"/>
    </reaction>
</comment>
<evidence type="ECO:0000256" key="10">
    <source>
        <dbReference type="ARBA" id="ARBA00048721"/>
    </source>
</evidence>
<evidence type="ECO:0000259" key="13">
    <source>
        <dbReference type="Pfam" id="PF01467"/>
    </source>
</evidence>
<dbReference type="EC" id="2.7.7.18" evidence="11"/>
<protein>
    <recommendedName>
        <fullName evidence="11">Probable nicotinate-nucleotide adenylyltransferase</fullName>
        <ecNumber evidence="11">2.7.7.18</ecNumber>
    </recommendedName>
    <alternativeName>
        <fullName evidence="11">Deamido-NAD(+) diphosphorylase</fullName>
    </alternativeName>
    <alternativeName>
        <fullName evidence="11">Deamido-NAD(+) pyrophosphorylase</fullName>
    </alternativeName>
    <alternativeName>
        <fullName evidence="11">Nicotinate mononucleotide adenylyltransferase</fullName>
        <shortName evidence="11">NaMN adenylyltransferase</shortName>
    </alternativeName>
</protein>
<dbReference type="STRING" id="395965.Msil_3275"/>
<evidence type="ECO:0000256" key="9">
    <source>
        <dbReference type="ARBA" id="ARBA00023027"/>
    </source>
</evidence>
<feature type="domain" description="Cytidyltransferase-like" evidence="13">
    <location>
        <begin position="37"/>
        <end position="216"/>
    </location>
</feature>
<dbReference type="PANTHER" id="PTHR39321">
    <property type="entry name" value="NICOTINATE-NUCLEOTIDE ADENYLYLTRANSFERASE-RELATED"/>
    <property type="match status" value="1"/>
</dbReference>
<gene>
    <name evidence="11" type="primary">nadD</name>
    <name evidence="14" type="ordered locus">Msil_3275</name>
</gene>
<keyword evidence="9 11" id="KW-0520">NAD</keyword>
<dbReference type="eggNOG" id="COG1057">
    <property type="taxonomic scope" value="Bacteria"/>
</dbReference>
<evidence type="ECO:0000313" key="14">
    <source>
        <dbReference type="EMBL" id="ACK52182.1"/>
    </source>
</evidence>
<evidence type="ECO:0000256" key="12">
    <source>
        <dbReference type="SAM" id="MobiDB-lite"/>
    </source>
</evidence>
<evidence type="ECO:0000256" key="4">
    <source>
        <dbReference type="ARBA" id="ARBA00022642"/>
    </source>
</evidence>
<dbReference type="AlphaFoldDB" id="B8EQG9"/>
<dbReference type="KEGG" id="msl:Msil_3275"/>
<dbReference type="HOGENOM" id="CLU_069765_2_0_5"/>
<evidence type="ECO:0000256" key="6">
    <source>
        <dbReference type="ARBA" id="ARBA00022695"/>
    </source>
</evidence>
<evidence type="ECO:0000256" key="11">
    <source>
        <dbReference type="HAMAP-Rule" id="MF_00244"/>
    </source>
</evidence>
<comment type="similarity">
    <text evidence="3 11">Belongs to the NadD family.</text>
</comment>
<organism evidence="14 15">
    <name type="scientific">Methylocella silvestris (strain DSM 15510 / CIP 108128 / LMG 27833 / NCIMB 13906 / BL2)</name>
    <dbReference type="NCBI Taxonomy" id="395965"/>
    <lineage>
        <taxon>Bacteria</taxon>
        <taxon>Pseudomonadati</taxon>
        <taxon>Pseudomonadota</taxon>
        <taxon>Alphaproteobacteria</taxon>
        <taxon>Hyphomicrobiales</taxon>
        <taxon>Beijerinckiaceae</taxon>
        <taxon>Methylocella</taxon>
    </lineage>
</organism>
<evidence type="ECO:0000256" key="2">
    <source>
        <dbReference type="ARBA" id="ARBA00005019"/>
    </source>
</evidence>
<dbReference type="Gene3D" id="3.40.50.620">
    <property type="entry name" value="HUPs"/>
    <property type="match status" value="1"/>
</dbReference>
<keyword evidence="6 11" id="KW-0548">Nucleotidyltransferase</keyword>
<keyword evidence="15" id="KW-1185">Reference proteome</keyword>
<dbReference type="Pfam" id="PF01467">
    <property type="entry name" value="CTP_transf_like"/>
    <property type="match status" value="1"/>
</dbReference>
<accession>B8EQG9</accession>
<keyword evidence="5 11" id="KW-0808">Transferase</keyword>
<dbReference type="GO" id="GO:0009435">
    <property type="term" value="P:NAD+ biosynthetic process"/>
    <property type="evidence" value="ECO:0007669"/>
    <property type="project" value="UniProtKB-UniRule"/>
</dbReference>
<dbReference type="InterPro" id="IPR005248">
    <property type="entry name" value="NadD/NMNAT"/>
</dbReference>
<evidence type="ECO:0000256" key="8">
    <source>
        <dbReference type="ARBA" id="ARBA00022840"/>
    </source>
</evidence>
<dbReference type="GO" id="GO:0004515">
    <property type="term" value="F:nicotinate-nucleotide adenylyltransferase activity"/>
    <property type="evidence" value="ECO:0007669"/>
    <property type="project" value="UniProtKB-UniRule"/>
</dbReference>
<dbReference type="GO" id="GO:0005524">
    <property type="term" value="F:ATP binding"/>
    <property type="evidence" value="ECO:0007669"/>
    <property type="project" value="UniProtKB-KW"/>
</dbReference>
<dbReference type="NCBIfam" id="NF000843">
    <property type="entry name" value="PRK00071.2-2"/>
    <property type="match status" value="1"/>
</dbReference>
<feature type="region of interest" description="Disordered" evidence="12">
    <location>
        <begin position="1"/>
        <end position="26"/>
    </location>
</feature>
<sequence length="220" mass="24128">MSDGVIETVNLASPSPRAEPRPFPTLPPHPPGLRIGLFGGSFNPPHAGHLAVSLIALRRLGLDNVWWLVSPGNPLKDRDELEPLAARLAEARRLARDPRIKVSAIEAALGSPFSFDTVSYLKRRCPGVHFVWIMGADNLSSFHRWKRWRDFLMLTPIAVVDRPGSTLKAMASRAGRALAPYRISESAARLLPCAKPPAFVFLHGPRSPASSTALRAARQR</sequence>
<evidence type="ECO:0000256" key="5">
    <source>
        <dbReference type="ARBA" id="ARBA00022679"/>
    </source>
</evidence>
<dbReference type="NCBIfam" id="NF000845">
    <property type="entry name" value="PRK00071.2-4"/>
    <property type="match status" value="1"/>
</dbReference>
<evidence type="ECO:0000256" key="3">
    <source>
        <dbReference type="ARBA" id="ARBA00009014"/>
    </source>
</evidence>
<keyword evidence="8 11" id="KW-0067">ATP-binding</keyword>
<evidence type="ECO:0000256" key="1">
    <source>
        <dbReference type="ARBA" id="ARBA00002324"/>
    </source>
</evidence>
<reference evidence="14 15" key="1">
    <citation type="journal article" date="2010" name="J. Bacteriol.">
        <title>Complete genome sequence of the aerobic facultative methanotroph Methylocella silvestris BL2.</title>
        <authorList>
            <person name="Chen Y."/>
            <person name="Crombie A."/>
            <person name="Rahman M.T."/>
            <person name="Dedysh S.N."/>
            <person name="Liesack W."/>
            <person name="Stott M.B."/>
            <person name="Alam M."/>
            <person name="Theisen A.R."/>
            <person name="Murrell J.C."/>
            <person name="Dunfield P.F."/>
        </authorList>
    </citation>
    <scope>NUCLEOTIDE SEQUENCE [LARGE SCALE GENOMIC DNA]</scope>
    <source>
        <strain evidence="15">DSM 15510 / CIP 108128 / LMG 27833 / NCIMB 13906 / BL2</strain>
    </source>
</reference>
<evidence type="ECO:0000313" key="15">
    <source>
        <dbReference type="Proteomes" id="UP000002257"/>
    </source>
</evidence>
<proteinExistence type="inferred from homology"/>
<evidence type="ECO:0000256" key="7">
    <source>
        <dbReference type="ARBA" id="ARBA00022741"/>
    </source>
</evidence>
<dbReference type="SUPFAM" id="SSF52374">
    <property type="entry name" value="Nucleotidylyl transferase"/>
    <property type="match status" value="1"/>
</dbReference>
<dbReference type="HAMAP" id="MF_00244">
    <property type="entry name" value="NaMN_adenylyltr"/>
    <property type="match status" value="1"/>
</dbReference>
<comment type="function">
    <text evidence="1 11">Catalyzes the reversible adenylation of nicotinate mononucleotide (NaMN) to nicotinic acid adenine dinucleotide (NaAD).</text>
</comment>
<dbReference type="InterPro" id="IPR004821">
    <property type="entry name" value="Cyt_trans-like"/>
</dbReference>
<keyword evidence="4 11" id="KW-0662">Pyridine nucleotide biosynthesis</keyword>
<keyword evidence="7 11" id="KW-0547">Nucleotide-binding</keyword>
<dbReference type="PANTHER" id="PTHR39321:SF3">
    <property type="entry name" value="PHOSPHOPANTETHEINE ADENYLYLTRANSFERASE"/>
    <property type="match status" value="1"/>
</dbReference>